<comment type="caution">
    <text evidence="1">The sequence shown here is derived from an EMBL/GenBank/DDBJ whole genome shotgun (WGS) entry which is preliminary data.</text>
</comment>
<evidence type="ECO:0000313" key="1">
    <source>
        <dbReference type="EMBL" id="GHG72703.1"/>
    </source>
</evidence>
<evidence type="ECO:0000313" key="2">
    <source>
        <dbReference type="Proteomes" id="UP000619355"/>
    </source>
</evidence>
<dbReference type="EMBL" id="BNBF01000031">
    <property type="protein sequence ID" value="GHG72703.1"/>
    <property type="molecule type" value="Genomic_DNA"/>
</dbReference>
<sequence length="86" mass="10057">MKPQMEETEFWVGTFHGNHDGLPAKVTATRDDTRPEPYAWTCTCGASRSFPTEHDVWPTAWRHTHPTRFDRLRSWAARLFNARTAR</sequence>
<gene>
    <name evidence="1" type="ORF">GCM10018980_68700</name>
</gene>
<reference evidence="2" key="1">
    <citation type="journal article" date="2019" name="Int. J. Syst. Evol. Microbiol.">
        <title>The Global Catalogue of Microorganisms (GCM) 10K type strain sequencing project: providing services to taxonomists for standard genome sequencing and annotation.</title>
        <authorList>
            <consortium name="The Broad Institute Genomics Platform"/>
            <consortium name="The Broad Institute Genome Sequencing Center for Infectious Disease"/>
            <person name="Wu L."/>
            <person name="Ma J."/>
        </authorList>
    </citation>
    <scope>NUCLEOTIDE SEQUENCE [LARGE SCALE GENOMIC DNA]</scope>
    <source>
        <strain evidence="2">JCM 4253</strain>
    </source>
</reference>
<dbReference type="Proteomes" id="UP000619355">
    <property type="component" value="Unassembled WGS sequence"/>
</dbReference>
<proteinExistence type="predicted"/>
<name>A0A919KFR7_9ACTN</name>
<dbReference type="AlphaFoldDB" id="A0A919KFR7"/>
<organism evidence="1 2">
    <name type="scientific">Streptomyces capoamus</name>
    <dbReference type="NCBI Taxonomy" id="68183"/>
    <lineage>
        <taxon>Bacteria</taxon>
        <taxon>Bacillati</taxon>
        <taxon>Actinomycetota</taxon>
        <taxon>Actinomycetes</taxon>
        <taxon>Kitasatosporales</taxon>
        <taxon>Streptomycetaceae</taxon>
        <taxon>Streptomyces</taxon>
    </lineage>
</organism>
<protein>
    <submittedName>
        <fullName evidence="1">Uncharacterized protein</fullName>
    </submittedName>
</protein>
<keyword evidence="2" id="KW-1185">Reference proteome</keyword>
<accession>A0A919KFR7</accession>
<dbReference type="RefSeq" id="WP_189985987.1">
    <property type="nucleotide sequence ID" value="NZ_BNBF01000031.1"/>
</dbReference>